<evidence type="ECO:0000313" key="1">
    <source>
        <dbReference type="EMBL" id="GAA4446064.1"/>
    </source>
</evidence>
<dbReference type="Proteomes" id="UP001500840">
    <property type="component" value="Unassembled WGS sequence"/>
</dbReference>
<comment type="caution">
    <text evidence="1">The sequence shown here is derived from an EMBL/GenBank/DDBJ whole genome shotgun (WGS) entry which is preliminary data.</text>
</comment>
<proteinExistence type="predicted"/>
<gene>
    <name evidence="1" type="ORF">GCM10023156_06390</name>
</gene>
<name>A0ABP8M7Z7_9BACT</name>
<keyword evidence="2" id="KW-1185">Reference proteome</keyword>
<sequence length="179" mass="21002">MINVGEQLVASYLRYIRDCEFTQLNLYTVDSQGEIDVVGIDLETRRLFVCEVAIHLTTGLQYVKNKRPNNISKLTQKFSRDIEYVNRFFPDYEKHFMLWSPVVKTSKIGSIYNQMDHIAQIDSNIQAEYSIHLEMIINERFEACLREMRTYASTQTAELKCPVMRLFQIEAHLTKHLGK</sequence>
<reference evidence="2" key="1">
    <citation type="journal article" date="2019" name="Int. J. Syst. Evol. Microbiol.">
        <title>The Global Catalogue of Microorganisms (GCM) 10K type strain sequencing project: providing services to taxonomists for standard genome sequencing and annotation.</title>
        <authorList>
            <consortium name="The Broad Institute Genomics Platform"/>
            <consortium name="The Broad Institute Genome Sequencing Center for Infectious Disease"/>
            <person name="Wu L."/>
            <person name="Ma J."/>
        </authorList>
    </citation>
    <scope>NUCLEOTIDE SEQUENCE [LARGE SCALE GENOMIC DNA]</scope>
    <source>
        <strain evidence="2">JCM 17759</strain>
    </source>
</reference>
<accession>A0ABP8M7Z7</accession>
<evidence type="ECO:0000313" key="2">
    <source>
        <dbReference type="Proteomes" id="UP001500840"/>
    </source>
</evidence>
<dbReference type="RefSeq" id="WP_339942151.1">
    <property type="nucleotide sequence ID" value="NZ_BAABGA010000009.1"/>
</dbReference>
<dbReference type="EMBL" id="BAABGA010000009">
    <property type="protein sequence ID" value="GAA4446064.1"/>
    <property type="molecule type" value="Genomic_DNA"/>
</dbReference>
<protein>
    <submittedName>
        <fullName evidence="1">Uncharacterized protein</fullName>
    </submittedName>
</protein>
<organism evidence="1 2">
    <name type="scientific">Novipirellula rosea</name>
    <dbReference type="NCBI Taxonomy" id="1031540"/>
    <lineage>
        <taxon>Bacteria</taxon>
        <taxon>Pseudomonadati</taxon>
        <taxon>Planctomycetota</taxon>
        <taxon>Planctomycetia</taxon>
        <taxon>Pirellulales</taxon>
        <taxon>Pirellulaceae</taxon>
        <taxon>Novipirellula</taxon>
    </lineage>
</organism>